<proteinExistence type="predicted"/>
<dbReference type="RefSeq" id="WP_168820161.1">
    <property type="nucleotide sequence ID" value="NZ_CP051217.1"/>
</dbReference>
<dbReference type="KEGG" id="phao:HF685_11870"/>
<dbReference type="InterPro" id="IPR050272">
    <property type="entry name" value="Isochorismatase-like_hydrls"/>
</dbReference>
<dbReference type="EMBL" id="CP051217">
    <property type="protein sequence ID" value="QJB69893.1"/>
    <property type="molecule type" value="Genomic_DNA"/>
</dbReference>
<dbReference type="InterPro" id="IPR036380">
    <property type="entry name" value="Isochorismatase-like_sf"/>
</dbReference>
<dbReference type="GO" id="GO:0016787">
    <property type="term" value="F:hydrolase activity"/>
    <property type="evidence" value="ECO:0007669"/>
    <property type="project" value="UniProtKB-KW"/>
</dbReference>
<feature type="domain" description="Isochorismatase-like" evidence="2">
    <location>
        <begin position="24"/>
        <end position="193"/>
    </location>
</feature>
<organism evidence="3 4">
    <name type="scientific">Parasphingorhabdus halotolerans</name>
    <dbReference type="NCBI Taxonomy" id="2725558"/>
    <lineage>
        <taxon>Bacteria</taxon>
        <taxon>Pseudomonadati</taxon>
        <taxon>Pseudomonadota</taxon>
        <taxon>Alphaproteobacteria</taxon>
        <taxon>Sphingomonadales</taxon>
        <taxon>Sphingomonadaceae</taxon>
        <taxon>Parasphingorhabdus</taxon>
    </lineage>
</organism>
<accession>A0A6H2DPI3</accession>
<evidence type="ECO:0000259" key="2">
    <source>
        <dbReference type="Pfam" id="PF00857"/>
    </source>
</evidence>
<protein>
    <submittedName>
        <fullName evidence="3">Isochorismatase family protein</fullName>
    </submittedName>
</protein>
<dbReference type="PANTHER" id="PTHR43540:SF1">
    <property type="entry name" value="ISOCHORISMATASE HYDROLASE"/>
    <property type="match status" value="1"/>
</dbReference>
<dbReference type="InterPro" id="IPR000868">
    <property type="entry name" value="Isochorismatase-like_dom"/>
</dbReference>
<gene>
    <name evidence="3" type="ORF">HF685_11870</name>
</gene>
<name>A0A6H2DPI3_9SPHN</name>
<dbReference type="AlphaFoldDB" id="A0A6H2DPI3"/>
<dbReference type="PANTHER" id="PTHR43540">
    <property type="entry name" value="PEROXYUREIDOACRYLATE/UREIDOACRYLATE AMIDOHYDROLASE-RELATED"/>
    <property type="match status" value="1"/>
</dbReference>
<evidence type="ECO:0000256" key="1">
    <source>
        <dbReference type="ARBA" id="ARBA00022801"/>
    </source>
</evidence>
<reference evidence="3 4" key="1">
    <citation type="submission" date="2020-04" db="EMBL/GenBank/DDBJ databases">
        <title>Genome sequence for Sphingorhabdus sp. strain M1.</title>
        <authorList>
            <person name="Park S.-J."/>
        </authorList>
    </citation>
    <scope>NUCLEOTIDE SEQUENCE [LARGE SCALE GENOMIC DNA]</scope>
    <source>
        <strain evidence="3 4">JK6</strain>
    </source>
</reference>
<dbReference type="Gene3D" id="3.40.50.850">
    <property type="entry name" value="Isochorismatase-like"/>
    <property type="match status" value="1"/>
</dbReference>
<evidence type="ECO:0000313" key="4">
    <source>
        <dbReference type="Proteomes" id="UP000501600"/>
    </source>
</evidence>
<dbReference type="Proteomes" id="UP000501600">
    <property type="component" value="Chromosome"/>
</dbReference>
<dbReference type="SUPFAM" id="SSF52499">
    <property type="entry name" value="Isochorismatase-like hydrolases"/>
    <property type="match status" value="1"/>
</dbReference>
<keyword evidence="4" id="KW-1185">Reference proteome</keyword>
<dbReference type="Pfam" id="PF00857">
    <property type="entry name" value="Isochorismatase"/>
    <property type="match status" value="1"/>
</dbReference>
<keyword evidence="1" id="KW-0378">Hydrolase</keyword>
<evidence type="ECO:0000313" key="3">
    <source>
        <dbReference type="EMBL" id="QJB69893.1"/>
    </source>
</evidence>
<sequence>MSDLHDSYSSAGFGGKIGFGKRPAVIIIDAAKAYIEKDAPLYVGSEDAFNGMIALDRMARAANVPVIFTRVEFAPGGADGGFFYQKVAALSLFQKGQPLAEFDDRLKPQSGDIVVTKQYASAFFGTTLASTLNALGIDTCLLAGFSTSGCVRATTLDALQNGFRPVVVTEACGDRDPQVQSANLFDLGQKYADLKNLDEIANYLRSLGQV</sequence>